<dbReference type="AlphaFoldDB" id="B0BYV3"/>
<dbReference type="PANTHER" id="PTHR13847:SF289">
    <property type="entry name" value="GLYCINE OXIDASE"/>
    <property type="match status" value="1"/>
</dbReference>
<gene>
    <name evidence="3" type="ordered locus">AM1_2104</name>
</gene>
<dbReference type="Gene3D" id="3.50.50.60">
    <property type="entry name" value="FAD/NAD(P)-binding domain"/>
    <property type="match status" value="1"/>
</dbReference>
<keyword evidence="4" id="KW-1185">Reference proteome</keyword>
<proteinExistence type="predicted"/>
<evidence type="ECO:0000313" key="3">
    <source>
        <dbReference type="EMBL" id="ABW27119.1"/>
    </source>
</evidence>
<dbReference type="GO" id="GO:0016491">
    <property type="term" value="F:oxidoreductase activity"/>
    <property type="evidence" value="ECO:0007669"/>
    <property type="project" value="UniProtKB-KW"/>
</dbReference>
<dbReference type="PANTHER" id="PTHR13847">
    <property type="entry name" value="SARCOSINE DEHYDROGENASE-RELATED"/>
    <property type="match status" value="1"/>
</dbReference>
<dbReference type="STRING" id="329726.AM1_2104"/>
<sequence length="368" mass="40273">MQIGIIGCGVVGAAIAFELSQTHQVTVWDARSPHQWQATGAALGVLMAAITPKLKGKHLQLRLDSLKLYETLIPELEAITHISLPYNRQGILRLCFDGDELNRWSRTQQVRAQQGFHLDILDQDQLFQTYPHLKTAHLWESKAPAVGAIYSPQDRQFDPVALSAALITAAQKNGAEVYFNTTISGFKPLQAGDPRSLTHVCSSTDSYPVDWVIVSAGLGSTPLTTTLQQTVPIYPVLGQALHLQRQYPLADLLPVVNGDQAHIVPLNASEVWVGATVEFPSEVGGAIEADPVQLKELHQRVIALDASLAHAKVLRTWSGLRPRPHERPAPIIERLPGYDNVVVASGHYRNGVLLAPITAQKVRQLISN</sequence>
<dbReference type="Gene3D" id="3.30.9.10">
    <property type="entry name" value="D-Amino Acid Oxidase, subunit A, domain 2"/>
    <property type="match status" value="1"/>
</dbReference>
<dbReference type="SUPFAM" id="SSF51905">
    <property type="entry name" value="FAD/NAD(P)-binding domain"/>
    <property type="match status" value="1"/>
</dbReference>
<name>B0BYV3_ACAM1</name>
<evidence type="ECO:0000256" key="1">
    <source>
        <dbReference type="ARBA" id="ARBA00023002"/>
    </source>
</evidence>
<keyword evidence="1" id="KW-0560">Oxidoreductase</keyword>
<dbReference type="SUPFAM" id="SSF54373">
    <property type="entry name" value="FAD-linked reductases, C-terminal domain"/>
    <property type="match status" value="1"/>
</dbReference>
<reference evidence="3 4" key="1">
    <citation type="journal article" date="2008" name="Proc. Natl. Acad. Sci. U.S.A.">
        <title>Niche adaptation and genome expansion in the chlorophyll d-producing cyanobacterium Acaryochloris marina.</title>
        <authorList>
            <person name="Swingley W.D."/>
            <person name="Chen M."/>
            <person name="Cheung P.C."/>
            <person name="Conrad A.L."/>
            <person name="Dejesa L.C."/>
            <person name="Hao J."/>
            <person name="Honchak B.M."/>
            <person name="Karbach L.E."/>
            <person name="Kurdoglu A."/>
            <person name="Lahiri S."/>
            <person name="Mastrian S.D."/>
            <person name="Miyashita H."/>
            <person name="Page L."/>
            <person name="Ramakrishna P."/>
            <person name="Satoh S."/>
            <person name="Sattley W.M."/>
            <person name="Shimada Y."/>
            <person name="Taylor H.L."/>
            <person name="Tomo T."/>
            <person name="Tsuchiya T."/>
            <person name="Wang Z.T."/>
            <person name="Raymond J."/>
            <person name="Mimuro M."/>
            <person name="Blankenship R.E."/>
            <person name="Touchman J.W."/>
        </authorList>
    </citation>
    <scope>NUCLEOTIDE SEQUENCE [LARGE SCALE GENOMIC DNA]</scope>
    <source>
        <strain evidence="4">MBIC 11017</strain>
    </source>
</reference>
<organism evidence="3 4">
    <name type="scientific">Acaryochloris marina (strain MBIC 11017)</name>
    <dbReference type="NCBI Taxonomy" id="329726"/>
    <lineage>
        <taxon>Bacteria</taxon>
        <taxon>Bacillati</taxon>
        <taxon>Cyanobacteriota</taxon>
        <taxon>Cyanophyceae</taxon>
        <taxon>Acaryochloridales</taxon>
        <taxon>Acaryochloridaceae</taxon>
        <taxon>Acaryochloris</taxon>
    </lineage>
</organism>
<dbReference type="EMBL" id="CP000828">
    <property type="protein sequence ID" value="ABW27119.1"/>
    <property type="molecule type" value="Genomic_DNA"/>
</dbReference>
<feature type="domain" description="FAD dependent oxidoreductase" evidence="2">
    <location>
        <begin position="3"/>
        <end position="364"/>
    </location>
</feature>
<dbReference type="RefSeq" id="WP_012162607.1">
    <property type="nucleotide sequence ID" value="NC_009925.1"/>
</dbReference>
<dbReference type="InterPro" id="IPR006076">
    <property type="entry name" value="FAD-dep_OxRdtase"/>
</dbReference>
<dbReference type="OrthoDB" id="9794226at2"/>
<dbReference type="KEGG" id="amr:AM1_2104"/>
<accession>B0BYV3</accession>
<dbReference type="eggNOG" id="COG0665">
    <property type="taxonomic scope" value="Bacteria"/>
</dbReference>
<dbReference type="HOGENOM" id="CLU_007884_4_5_3"/>
<evidence type="ECO:0000313" key="4">
    <source>
        <dbReference type="Proteomes" id="UP000000268"/>
    </source>
</evidence>
<dbReference type="GO" id="GO:0005737">
    <property type="term" value="C:cytoplasm"/>
    <property type="evidence" value="ECO:0007669"/>
    <property type="project" value="TreeGrafter"/>
</dbReference>
<dbReference type="Proteomes" id="UP000000268">
    <property type="component" value="Chromosome"/>
</dbReference>
<protein>
    <submittedName>
        <fullName evidence="3">FAD dependent oxidoreductase</fullName>
    </submittedName>
</protein>
<dbReference type="Pfam" id="PF01266">
    <property type="entry name" value="DAO"/>
    <property type="match status" value="1"/>
</dbReference>
<evidence type="ECO:0000259" key="2">
    <source>
        <dbReference type="Pfam" id="PF01266"/>
    </source>
</evidence>
<dbReference type="InterPro" id="IPR036188">
    <property type="entry name" value="FAD/NAD-bd_sf"/>
</dbReference>